<dbReference type="SUPFAM" id="SSF56112">
    <property type="entry name" value="Protein kinase-like (PK-like)"/>
    <property type="match status" value="2"/>
</dbReference>
<dbReference type="OrthoDB" id="5404599at2759"/>
<gene>
    <name evidence="2" type="ORF">Hypma_012967</name>
</gene>
<dbReference type="Proteomes" id="UP000076154">
    <property type="component" value="Unassembled WGS sequence"/>
</dbReference>
<dbReference type="CDD" id="cd05120">
    <property type="entry name" value="APH_ChoK_like"/>
    <property type="match status" value="1"/>
</dbReference>
<feature type="domain" description="Aminoglycoside phosphotransferase" evidence="1">
    <location>
        <begin position="219"/>
        <end position="408"/>
    </location>
</feature>
<dbReference type="InterPro" id="IPR051678">
    <property type="entry name" value="AGP_Transferase"/>
</dbReference>
<dbReference type="Pfam" id="PF01636">
    <property type="entry name" value="APH"/>
    <property type="match status" value="2"/>
</dbReference>
<dbReference type="STRING" id="39966.A0A369JKI3"/>
<organism evidence="2 3">
    <name type="scientific">Hypsizygus marmoreus</name>
    <name type="common">White beech mushroom</name>
    <name type="synonym">Agaricus marmoreus</name>
    <dbReference type="NCBI Taxonomy" id="39966"/>
    <lineage>
        <taxon>Eukaryota</taxon>
        <taxon>Fungi</taxon>
        <taxon>Dikarya</taxon>
        <taxon>Basidiomycota</taxon>
        <taxon>Agaricomycotina</taxon>
        <taxon>Agaricomycetes</taxon>
        <taxon>Agaricomycetidae</taxon>
        <taxon>Agaricales</taxon>
        <taxon>Tricholomatineae</taxon>
        <taxon>Lyophyllaceae</taxon>
        <taxon>Hypsizygus</taxon>
    </lineage>
</organism>
<dbReference type="InParanoid" id="A0A369JKI3"/>
<evidence type="ECO:0000313" key="3">
    <source>
        <dbReference type="Proteomes" id="UP000076154"/>
    </source>
</evidence>
<dbReference type="EMBL" id="LUEZ02000071">
    <property type="protein sequence ID" value="RDB19914.1"/>
    <property type="molecule type" value="Genomic_DNA"/>
</dbReference>
<feature type="domain" description="Aminoglycoside phosphotransferase" evidence="1">
    <location>
        <begin position="32"/>
        <end position="96"/>
    </location>
</feature>
<reference evidence="2" key="1">
    <citation type="submission" date="2018-04" db="EMBL/GenBank/DDBJ databases">
        <title>Whole genome sequencing of Hypsizygus marmoreus.</title>
        <authorList>
            <person name="Choi I.-G."/>
            <person name="Min B."/>
            <person name="Kim J.-G."/>
            <person name="Kim S."/>
            <person name="Oh Y.-L."/>
            <person name="Kong W.-S."/>
            <person name="Park H."/>
            <person name="Jeong J."/>
            <person name="Song E.-S."/>
        </authorList>
    </citation>
    <scope>NUCLEOTIDE SEQUENCE [LARGE SCALE GENOMIC DNA]</scope>
    <source>
        <strain evidence="2">51987-8</strain>
    </source>
</reference>
<dbReference type="PANTHER" id="PTHR21310:SF58">
    <property type="entry name" value="AMINOGLYCOSIDE PHOSPHOTRANSFERASE DOMAIN-CONTAINING PROTEIN"/>
    <property type="match status" value="1"/>
</dbReference>
<evidence type="ECO:0000259" key="1">
    <source>
        <dbReference type="Pfam" id="PF01636"/>
    </source>
</evidence>
<evidence type="ECO:0000313" key="2">
    <source>
        <dbReference type="EMBL" id="RDB19914.1"/>
    </source>
</evidence>
<dbReference type="AlphaFoldDB" id="A0A369JKI3"/>
<dbReference type="GO" id="GO:0004672">
    <property type="term" value="F:protein kinase activity"/>
    <property type="evidence" value="ECO:0007669"/>
    <property type="project" value="InterPro"/>
</dbReference>
<sequence length="434" mass="49510">MRTFGPFQTVAEFNDFLIHAAKVGISRDGLAQIRPQMSDTHRVVFTHGDLAPRNIFVKGGQVVAIIDWEESGWFPEHWQCVKAWWCPGLDKDWDAMIPDFVPQNYEEAVRVDQMLSDRMMSSVILSDIWVDFARKPRQKRPDEERTLILINTTPPTCLNRACTPMIPSPPTLAHMKCYLLCLFFEAVRKLTPRSRKRGSIVLLPFGLVLKVGLLSPTEEGRTIRYIQSNTDIPVPKVLIYATGLFRNYTLMKRVDGDLLQFAWHDLTPEDQTDIIRQLRTIVQSLRALQPPEPPSVSSLGNGPCRDSRVAGIRLFGPFPSVAKFNDFLIDAAEIYMDPDALPGIRAQMSDTSRIVCTHGDLAPRNIFVKGGKIVAIIDWEESGWFPEHWEYVKARWCSGLDKSWNERIPEFIPEDYENDLRVDKLLSDRMVGAI</sequence>
<accession>A0A369JKI3</accession>
<protein>
    <recommendedName>
        <fullName evidence="1">Aminoglycoside phosphotransferase domain-containing protein</fullName>
    </recommendedName>
</protein>
<comment type="caution">
    <text evidence="2">The sequence shown here is derived from an EMBL/GenBank/DDBJ whole genome shotgun (WGS) entry which is preliminary data.</text>
</comment>
<keyword evidence="3" id="KW-1185">Reference proteome</keyword>
<dbReference type="PROSITE" id="PS00109">
    <property type="entry name" value="PROTEIN_KINASE_TYR"/>
    <property type="match status" value="1"/>
</dbReference>
<dbReference type="PANTHER" id="PTHR21310">
    <property type="entry name" value="AMINOGLYCOSIDE PHOSPHOTRANSFERASE-RELATED-RELATED"/>
    <property type="match status" value="1"/>
</dbReference>
<dbReference type="InterPro" id="IPR002575">
    <property type="entry name" value="Aminoglycoside_PTrfase"/>
</dbReference>
<name>A0A369JKI3_HYPMA</name>
<dbReference type="InterPro" id="IPR008266">
    <property type="entry name" value="Tyr_kinase_AS"/>
</dbReference>
<proteinExistence type="predicted"/>
<dbReference type="InterPro" id="IPR011009">
    <property type="entry name" value="Kinase-like_dom_sf"/>
</dbReference>
<dbReference type="Gene3D" id="3.90.1200.10">
    <property type="match status" value="2"/>
</dbReference>